<dbReference type="AlphaFoldDB" id="A0A0P0Z056"/>
<dbReference type="OrthoDB" id="9799147at2"/>
<organism evidence="7">
    <name type="scientific">Aureimonas frigidaquae</name>
    <dbReference type="NCBI Taxonomy" id="424757"/>
    <lineage>
        <taxon>Bacteria</taxon>
        <taxon>Pseudomonadati</taxon>
        <taxon>Pseudomonadota</taxon>
        <taxon>Alphaproteobacteria</taxon>
        <taxon>Hyphomicrobiales</taxon>
        <taxon>Aurantimonadaceae</taxon>
        <taxon>Aureimonas</taxon>
    </lineage>
</organism>
<dbReference type="RefSeq" id="WP_062228390.1">
    <property type="nucleotide sequence ID" value="NZ_BBWR01000012.1"/>
</dbReference>
<accession>A0A0P0Z056</accession>
<dbReference type="InterPro" id="IPR016181">
    <property type="entry name" value="Acyl_CoA_acyltransferase"/>
</dbReference>
<name>A0A0P0Z056_9HYPH</name>
<keyword evidence="3" id="KW-0808">Transferase</keyword>
<keyword evidence="1" id="KW-0678">Repressor</keyword>
<comment type="catalytic activity">
    <reaction evidence="5">
        <text>glycyl-tRNA(Gly) + acetyl-CoA = N-acetylglycyl-tRNA(Gly) + CoA + H(+)</text>
        <dbReference type="Rhea" id="RHEA:81867"/>
        <dbReference type="Rhea" id="RHEA-COMP:9683"/>
        <dbReference type="Rhea" id="RHEA-COMP:19766"/>
        <dbReference type="ChEBI" id="CHEBI:15378"/>
        <dbReference type="ChEBI" id="CHEBI:57287"/>
        <dbReference type="ChEBI" id="CHEBI:57288"/>
        <dbReference type="ChEBI" id="CHEBI:78522"/>
        <dbReference type="ChEBI" id="CHEBI:232036"/>
    </reaction>
</comment>
<feature type="domain" description="N-acetyltransferase" evidence="6">
    <location>
        <begin position="47"/>
        <end position="151"/>
    </location>
</feature>
<evidence type="ECO:0000256" key="1">
    <source>
        <dbReference type="ARBA" id="ARBA00022491"/>
    </source>
</evidence>
<dbReference type="InterPro" id="IPR000182">
    <property type="entry name" value="GNAT_dom"/>
</dbReference>
<dbReference type="PANTHER" id="PTHR36449:SF1">
    <property type="entry name" value="ACETYLTRANSFERASE"/>
    <property type="match status" value="1"/>
</dbReference>
<protein>
    <recommendedName>
        <fullName evidence="6">N-acetyltransferase domain-containing protein</fullName>
    </recommendedName>
</protein>
<evidence type="ECO:0000256" key="3">
    <source>
        <dbReference type="ARBA" id="ARBA00022679"/>
    </source>
</evidence>
<dbReference type="Pfam" id="PF00583">
    <property type="entry name" value="Acetyltransf_1"/>
    <property type="match status" value="1"/>
</dbReference>
<sequence length="176" mass="18846">MAEIGDKPDHRELCLSTPVPLTAEHDLSAFDCGELALNDWLRDRALKNDSQFSRILVVCADNRVVGYSCISAGSVELSAAPGKVRRNAPELIAVSIIGRLAVSMNHAGLGLGADLLSDALRRIALASQSIGIGAVMVQAKGEAAKSFYLRCAEFLEYPEDSRTLFLPIETVVAGFD</sequence>
<reference evidence="7" key="1">
    <citation type="journal article" date="2015" name="Proc. Natl. Acad. Sci. U.S.A.">
        <title>Bacterial clade with the ribosomal RNA operon on a small plasmid rather than the chromosome.</title>
        <authorList>
            <person name="Anda M."/>
            <person name="Ohtsubo Y."/>
            <person name="Okubo T."/>
            <person name="Sugawara M."/>
            <person name="Nagata Y."/>
            <person name="Tsuda M."/>
            <person name="Minamisawa K."/>
            <person name="Mitsui H."/>
        </authorList>
    </citation>
    <scope>NUCLEOTIDE SEQUENCE</scope>
    <source>
        <strain evidence="7">JCM 14755</strain>
    </source>
</reference>
<evidence type="ECO:0000259" key="6">
    <source>
        <dbReference type="Pfam" id="PF00583"/>
    </source>
</evidence>
<keyword evidence="4" id="KW-0012">Acyltransferase</keyword>
<evidence type="ECO:0000256" key="2">
    <source>
        <dbReference type="ARBA" id="ARBA00022649"/>
    </source>
</evidence>
<dbReference type="EMBL" id="LC066375">
    <property type="protein sequence ID" value="BAT27318.1"/>
    <property type="molecule type" value="Genomic_DNA"/>
</dbReference>
<dbReference type="PANTHER" id="PTHR36449">
    <property type="entry name" value="ACETYLTRANSFERASE-RELATED"/>
    <property type="match status" value="1"/>
</dbReference>
<dbReference type="SUPFAM" id="SSF55729">
    <property type="entry name" value="Acyl-CoA N-acyltransferases (Nat)"/>
    <property type="match status" value="1"/>
</dbReference>
<evidence type="ECO:0000313" key="7">
    <source>
        <dbReference type="EMBL" id="BAT27318.1"/>
    </source>
</evidence>
<dbReference type="Gene3D" id="3.40.630.30">
    <property type="match status" value="1"/>
</dbReference>
<evidence type="ECO:0000256" key="4">
    <source>
        <dbReference type="ARBA" id="ARBA00023315"/>
    </source>
</evidence>
<keyword evidence="2" id="KW-1277">Toxin-antitoxin system</keyword>
<dbReference type="GO" id="GO:0016747">
    <property type="term" value="F:acyltransferase activity, transferring groups other than amino-acyl groups"/>
    <property type="evidence" value="ECO:0007669"/>
    <property type="project" value="InterPro"/>
</dbReference>
<evidence type="ECO:0000256" key="5">
    <source>
        <dbReference type="ARBA" id="ARBA00049880"/>
    </source>
</evidence>
<proteinExistence type="predicted"/>